<comment type="caution">
    <text evidence="3">The sequence shown here is derived from an EMBL/GenBank/DDBJ whole genome shotgun (WGS) entry which is preliminary data.</text>
</comment>
<feature type="chain" id="PRO_5002217539" description="Surface-adhesin protein E-like domain-containing protein" evidence="1">
    <location>
        <begin position="20"/>
        <end position="144"/>
    </location>
</feature>
<dbReference type="EMBL" id="JXQQ01000006">
    <property type="protein sequence ID" value="KIQ36674.1"/>
    <property type="molecule type" value="Genomic_DNA"/>
</dbReference>
<dbReference type="Pfam" id="PF16747">
    <property type="entry name" value="Adhesin_E"/>
    <property type="match status" value="1"/>
</dbReference>
<dbReference type="Proteomes" id="UP000032067">
    <property type="component" value="Unassembled WGS sequence"/>
</dbReference>
<accession>A0A0D0N0P2</accession>
<evidence type="ECO:0000256" key="1">
    <source>
        <dbReference type="SAM" id="SignalP"/>
    </source>
</evidence>
<protein>
    <recommendedName>
        <fullName evidence="2">Surface-adhesin protein E-like domain-containing protein</fullName>
    </recommendedName>
</protein>
<reference evidence="3 4" key="1">
    <citation type="submission" date="2014-12" db="EMBL/GenBank/DDBJ databases">
        <title>16Stimator: statistical estimation of ribosomal gene copy numbers from draft genome assemblies.</title>
        <authorList>
            <person name="Perisin M.A."/>
            <person name="Vetter M."/>
            <person name="Gilbert J.A."/>
            <person name="Bergelson J."/>
        </authorList>
    </citation>
    <scope>NUCLEOTIDE SEQUENCE [LARGE SCALE GENOMIC DNA]</scope>
    <source>
        <strain evidence="3 4">MEDvA23</strain>
    </source>
</reference>
<proteinExistence type="predicted"/>
<evidence type="ECO:0000313" key="4">
    <source>
        <dbReference type="Proteomes" id="UP000032067"/>
    </source>
</evidence>
<name>A0A0D0N0P2_VARPD</name>
<gene>
    <name evidence="3" type="ORF">RT97_01765</name>
</gene>
<dbReference type="RefSeq" id="WP_042577065.1">
    <property type="nucleotide sequence ID" value="NZ_JXQQ01000006.1"/>
</dbReference>
<evidence type="ECO:0000259" key="2">
    <source>
        <dbReference type="Pfam" id="PF16747"/>
    </source>
</evidence>
<dbReference type="OrthoDB" id="8856335at2"/>
<organism evidence="3 4">
    <name type="scientific">Variovorax paradoxus</name>
    <dbReference type="NCBI Taxonomy" id="34073"/>
    <lineage>
        <taxon>Bacteria</taxon>
        <taxon>Pseudomonadati</taxon>
        <taxon>Pseudomonadota</taxon>
        <taxon>Betaproteobacteria</taxon>
        <taxon>Burkholderiales</taxon>
        <taxon>Comamonadaceae</taxon>
        <taxon>Variovorax</taxon>
    </lineage>
</organism>
<feature type="domain" description="Surface-adhesin protein E-like" evidence="2">
    <location>
        <begin position="21"/>
        <end position="136"/>
    </location>
</feature>
<dbReference type="AlphaFoldDB" id="A0A0D0N0P2"/>
<evidence type="ECO:0000313" key="3">
    <source>
        <dbReference type="EMBL" id="KIQ36674.1"/>
    </source>
</evidence>
<feature type="signal peptide" evidence="1">
    <location>
        <begin position="1"/>
        <end position="19"/>
    </location>
</feature>
<sequence length="144" mass="15502">MKRLPLLCLALLACAVARAEWLTLSGTPGDPASNYVQVDPSRIEIDGARRGVTLRMSLAQDTTGKDGFRLRSFEARATVDCDARTARYVSATYYRLPNFVGEPVAVKQFEDDDIRPVTLPGAPPELAARTVNAACNASSVGTSK</sequence>
<keyword evidence="1" id="KW-0732">Signal</keyword>
<dbReference type="InterPro" id="IPR031939">
    <property type="entry name" value="Adhesin_E-like"/>
</dbReference>